<organism evidence="17 18">
    <name type="scientific">Novosphingobium kalidii</name>
    <dbReference type="NCBI Taxonomy" id="3230299"/>
    <lineage>
        <taxon>Bacteria</taxon>
        <taxon>Pseudomonadati</taxon>
        <taxon>Pseudomonadota</taxon>
        <taxon>Alphaproteobacteria</taxon>
        <taxon>Sphingomonadales</taxon>
        <taxon>Sphingomonadaceae</taxon>
        <taxon>Novosphingobium</taxon>
    </lineage>
</organism>
<accession>A0ABV2D1S6</accession>
<comment type="similarity">
    <text evidence="12 13">Belongs to the TonB-dependent receptor family.</text>
</comment>
<feature type="chain" id="PRO_5045493582" evidence="14">
    <location>
        <begin position="32"/>
        <end position="794"/>
    </location>
</feature>
<dbReference type="EMBL" id="JBEWLY010000014">
    <property type="protein sequence ID" value="MET1755821.1"/>
    <property type="molecule type" value="Genomic_DNA"/>
</dbReference>
<evidence type="ECO:0000256" key="8">
    <source>
        <dbReference type="ARBA" id="ARBA00023065"/>
    </source>
</evidence>
<feature type="domain" description="TonB-dependent receptor-like beta-barrel" evidence="15">
    <location>
        <begin position="287"/>
        <end position="748"/>
    </location>
</feature>
<evidence type="ECO:0000256" key="6">
    <source>
        <dbReference type="ARBA" id="ARBA00022729"/>
    </source>
</evidence>
<reference evidence="17 18" key="1">
    <citation type="submission" date="2024-07" db="EMBL/GenBank/DDBJ databases">
        <title>Novosphingobium kalidii RD2P27.</title>
        <authorList>
            <person name="Sun J.-Q."/>
        </authorList>
    </citation>
    <scope>NUCLEOTIDE SEQUENCE [LARGE SCALE GENOMIC DNA]</scope>
    <source>
        <strain evidence="17 18">RD2P27</strain>
    </source>
</reference>
<dbReference type="InterPro" id="IPR012910">
    <property type="entry name" value="Plug_dom"/>
</dbReference>
<gene>
    <name evidence="17" type="ORF">ABVV53_10175</name>
</gene>
<keyword evidence="17" id="KW-0675">Receptor</keyword>
<evidence type="ECO:0000256" key="7">
    <source>
        <dbReference type="ARBA" id="ARBA00023004"/>
    </source>
</evidence>
<comment type="caution">
    <text evidence="17">The sequence shown here is derived from an EMBL/GenBank/DDBJ whole genome shotgun (WGS) entry which is preliminary data.</text>
</comment>
<evidence type="ECO:0000256" key="13">
    <source>
        <dbReference type="RuleBase" id="RU003357"/>
    </source>
</evidence>
<sequence>MFQLTRSKTSWRRRLLLGSALVALTAGQAEAQTQLSPATEDAAEEDIVVTGTRIGAGESRAVLVLGREDIDDRPLGADITQSLNKIPGVQATTGDARGGSFSFEFAMRGLNKEQVGFTLDGIPTGDARFNGGSPPQRFIESSNIRRITVSQSAGDLGAPSRFALGGFVDFVTDDPTPRPGAALEAGYGSYDFWRSYFRVDSGEVAPGLSAYASYSTQENDVWAGPDNRHSKREHAEFKIVQTFLTGSFVKARVSWNDQQDNDFNIISLAEFRDDPWSDRATDQLSGIPAIDANYGGALGGTRQDLLAYANMGLQFSDKVLLTVNPYYQTLRGESLRYQDRARVLTGGDPYAVNGYNANGGAIRPKLTTLRNSNERGGPADMRVTPRDRDRYGSTAELWLNGVLAGHRIRIGGWWEGGDSAEERRFFRIIDPVRSIGYDRDALNYVEYQRSTTIETTMLYAQDSIEVVPELLRIDAGANWLNVKYKASSPLEYRAQLDFSQNSGLNPKLGFTLIPARGIEIYGGYARNFSGIPEDAFLGSTAVIKPDSLDPIRSENLDVGIRYTTGRAAFSIQAYSVDLKNNIGIVPNDPTVTDPEEIIRGNVATRAANIAGQRTRGIEAVALGNLGAVDFYASYSYQDARHDDLPVGSPERAALASVGVIAGERVRNIPRHSAYGEFGVKPVEGARIQANLRYVGARVGGHLLAPTSFREAGVETIPGYTVASAGASYTLRDLGPLGGLTLQFNVDNIFDKAYIGSVSSSTATQPEYTLPAVTLDRYFLGAPRTYTLSLRARFR</sequence>
<evidence type="ECO:0000256" key="4">
    <source>
        <dbReference type="ARBA" id="ARBA00022496"/>
    </source>
</evidence>
<evidence type="ECO:0000256" key="12">
    <source>
        <dbReference type="PROSITE-ProRule" id="PRU01360"/>
    </source>
</evidence>
<keyword evidence="8" id="KW-0406">Ion transport</keyword>
<dbReference type="PROSITE" id="PS52016">
    <property type="entry name" value="TONB_DEPENDENT_REC_3"/>
    <property type="match status" value="1"/>
</dbReference>
<evidence type="ECO:0000259" key="16">
    <source>
        <dbReference type="Pfam" id="PF07715"/>
    </source>
</evidence>
<name>A0ABV2D1S6_9SPHN</name>
<comment type="subcellular location">
    <subcellularLocation>
        <location evidence="1 12">Cell outer membrane</location>
        <topology evidence="1 12">Multi-pass membrane protein</topology>
    </subcellularLocation>
</comment>
<dbReference type="Gene3D" id="2.170.130.10">
    <property type="entry name" value="TonB-dependent receptor, plug domain"/>
    <property type="match status" value="1"/>
</dbReference>
<dbReference type="Pfam" id="PF00593">
    <property type="entry name" value="TonB_dep_Rec_b-barrel"/>
    <property type="match status" value="1"/>
</dbReference>
<keyword evidence="4" id="KW-0410">Iron transport</keyword>
<keyword evidence="11 12" id="KW-0998">Cell outer membrane</keyword>
<keyword evidence="3 12" id="KW-1134">Transmembrane beta strand</keyword>
<dbReference type="InterPro" id="IPR037066">
    <property type="entry name" value="Plug_dom_sf"/>
</dbReference>
<protein>
    <submittedName>
        <fullName evidence="17">TonB-dependent receptor</fullName>
    </submittedName>
</protein>
<keyword evidence="5 12" id="KW-0812">Transmembrane</keyword>
<dbReference type="InterPro" id="IPR036942">
    <property type="entry name" value="Beta-barrel_TonB_sf"/>
</dbReference>
<dbReference type="PANTHER" id="PTHR32552">
    <property type="entry name" value="FERRICHROME IRON RECEPTOR-RELATED"/>
    <property type="match status" value="1"/>
</dbReference>
<dbReference type="Gene3D" id="2.40.170.20">
    <property type="entry name" value="TonB-dependent receptor, beta-barrel domain"/>
    <property type="match status" value="1"/>
</dbReference>
<dbReference type="RefSeq" id="WP_353984317.1">
    <property type="nucleotide sequence ID" value="NZ_JBEWLY010000014.1"/>
</dbReference>
<evidence type="ECO:0000256" key="5">
    <source>
        <dbReference type="ARBA" id="ARBA00022692"/>
    </source>
</evidence>
<evidence type="ECO:0000313" key="17">
    <source>
        <dbReference type="EMBL" id="MET1755821.1"/>
    </source>
</evidence>
<evidence type="ECO:0000256" key="11">
    <source>
        <dbReference type="ARBA" id="ARBA00023237"/>
    </source>
</evidence>
<keyword evidence="2 12" id="KW-0813">Transport</keyword>
<evidence type="ECO:0000259" key="15">
    <source>
        <dbReference type="Pfam" id="PF00593"/>
    </source>
</evidence>
<evidence type="ECO:0000256" key="1">
    <source>
        <dbReference type="ARBA" id="ARBA00004571"/>
    </source>
</evidence>
<keyword evidence="6 14" id="KW-0732">Signal</keyword>
<dbReference type="Pfam" id="PF07715">
    <property type="entry name" value="Plug"/>
    <property type="match status" value="1"/>
</dbReference>
<proteinExistence type="inferred from homology"/>
<evidence type="ECO:0000313" key="18">
    <source>
        <dbReference type="Proteomes" id="UP001548713"/>
    </source>
</evidence>
<feature type="signal peptide" evidence="14">
    <location>
        <begin position="1"/>
        <end position="31"/>
    </location>
</feature>
<evidence type="ECO:0000256" key="14">
    <source>
        <dbReference type="SAM" id="SignalP"/>
    </source>
</evidence>
<evidence type="ECO:0000256" key="3">
    <source>
        <dbReference type="ARBA" id="ARBA00022452"/>
    </source>
</evidence>
<dbReference type="InterPro" id="IPR039426">
    <property type="entry name" value="TonB-dep_rcpt-like"/>
</dbReference>
<keyword evidence="7" id="KW-0408">Iron</keyword>
<feature type="domain" description="TonB-dependent receptor plug" evidence="16">
    <location>
        <begin position="60"/>
        <end position="154"/>
    </location>
</feature>
<dbReference type="PANTHER" id="PTHR32552:SF89">
    <property type="entry name" value="CATECHOLATE SIDEROPHORE RECEPTOR FIU"/>
    <property type="match status" value="1"/>
</dbReference>
<keyword evidence="10 12" id="KW-0472">Membrane</keyword>
<keyword evidence="9 13" id="KW-0798">TonB box</keyword>
<evidence type="ECO:0000256" key="10">
    <source>
        <dbReference type="ARBA" id="ARBA00023136"/>
    </source>
</evidence>
<evidence type="ECO:0000256" key="9">
    <source>
        <dbReference type="ARBA" id="ARBA00023077"/>
    </source>
</evidence>
<keyword evidence="18" id="KW-1185">Reference proteome</keyword>
<dbReference type="InterPro" id="IPR000531">
    <property type="entry name" value="Beta-barrel_TonB"/>
</dbReference>
<dbReference type="SUPFAM" id="SSF56935">
    <property type="entry name" value="Porins"/>
    <property type="match status" value="1"/>
</dbReference>
<evidence type="ECO:0000256" key="2">
    <source>
        <dbReference type="ARBA" id="ARBA00022448"/>
    </source>
</evidence>
<dbReference type="Proteomes" id="UP001548713">
    <property type="component" value="Unassembled WGS sequence"/>
</dbReference>